<evidence type="ECO:0000313" key="2">
    <source>
        <dbReference type="EMBL" id="CAL4067191.1"/>
    </source>
</evidence>
<proteinExistence type="predicted"/>
<sequence length="99" mass="10444">NGTEDEAAADDEVKGITDGEEKIKENGDGGLCNTRDDKNMNTLAVDDNIDGHSLESRSSCISPASSQGGVYSVTELVKQSIILCTTLSGLQNSHELLCN</sequence>
<name>A0AAV2PZI2_MEGNR</name>
<evidence type="ECO:0000256" key="1">
    <source>
        <dbReference type="SAM" id="MobiDB-lite"/>
    </source>
</evidence>
<gene>
    <name evidence="2" type="ORF">MNOR_LOCUS6277</name>
</gene>
<protein>
    <submittedName>
        <fullName evidence="2">Uncharacterized protein</fullName>
    </submittedName>
</protein>
<dbReference type="AlphaFoldDB" id="A0AAV2PZI2"/>
<dbReference type="Proteomes" id="UP001497623">
    <property type="component" value="Unassembled WGS sequence"/>
</dbReference>
<feature type="compositionally biased region" description="Acidic residues" evidence="1">
    <location>
        <begin position="1"/>
        <end position="10"/>
    </location>
</feature>
<keyword evidence="3" id="KW-1185">Reference proteome</keyword>
<accession>A0AAV2PZI2</accession>
<feature type="region of interest" description="Disordered" evidence="1">
    <location>
        <begin position="1"/>
        <end position="35"/>
    </location>
</feature>
<feature type="non-terminal residue" evidence="2">
    <location>
        <position position="99"/>
    </location>
</feature>
<evidence type="ECO:0000313" key="3">
    <source>
        <dbReference type="Proteomes" id="UP001497623"/>
    </source>
</evidence>
<feature type="compositionally biased region" description="Basic and acidic residues" evidence="1">
    <location>
        <begin position="11"/>
        <end position="27"/>
    </location>
</feature>
<reference evidence="2 3" key="1">
    <citation type="submission" date="2024-05" db="EMBL/GenBank/DDBJ databases">
        <authorList>
            <person name="Wallberg A."/>
        </authorList>
    </citation>
    <scope>NUCLEOTIDE SEQUENCE [LARGE SCALE GENOMIC DNA]</scope>
</reference>
<dbReference type="EMBL" id="CAXKWB010002564">
    <property type="protein sequence ID" value="CAL4067191.1"/>
    <property type="molecule type" value="Genomic_DNA"/>
</dbReference>
<comment type="caution">
    <text evidence="2">The sequence shown here is derived from an EMBL/GenBank/DDBJ whole genome shotgun (WGS) entry which is preliminary data.</text>
</comment>
<organism evidence="2 3">
    <name type="scientific">Meganyctiphanes norvegica</name>
    <name type="common">Northern krill</name>
    <name type="synonym">Thysanopoda norvegica</name>
    <dbReference type="NCBI Taxonomy" id="48144"/>
    <lineage>
        <taxon>Eukaryota</taxon>
        <taxon>Metazoa</taxon>
        <taxon>Ecdysozoa</taxon>
        <taxon>Arthropoda</taxon>
        <taxon>Crustacea</taxon>
        <taxon>Multicrustacea</taxon>
        <taxon>Malacostraca</taxon>
        <taxon>Eumalacostraca</taxon>
        <taxon>Eucarida</taxon>
        <taxon>Euphausiacea</taxon>
        <taxon>Euphausiidae</taxon>
        <taxon>Meganyctiphanes</taxon>
    </lineage>
</organism>
<feature type="non-terminal residue" evidence="2">
    <location>
        <position position="1"/>
    </location>
</feature>